<dbReference type="GO" id="GO:0005524">
    <property type="term" value="F:ATP binding"/>
    <property type="evidence" value="ECO:0007669"/>
    <property type="project" value="UniProtKB-UniRule"/>
</dbReference>
<comment type="similarity">
    <text evidence="1 8 9">Belongs to the class-I aminoacyl-tRNA synthetase family.</text>
</comment>
<dbReference type="PRINTS" id="PR01039">
    <property type="entry name" value="TRNASYNTHTRP"/>
</dbReference>
<feature type="binding site" evidence="8">
    <location>
        <position position="133"/>
    </location>
    <ligand>
        <name>L-tryptophan</name>
        <dbReference type="ChEBI" id="CHEBI:57912"/>
    </ligand>
</feature>
<dbReference type="InterPro" id="IPR002306">
    <property type="entry name" value="Trp-tRNA-ligase"/>
</dbReference>
<dbReference type="InterPro" id="IPR002305">
    <property type="entry name" value="aa-tRNA-synth_Ic"/>
</dbReference>
<organism evidence="10">
    <name type="scientific">uncultured bacterium 89</name>
    <dbReference type="NCBI Taxonomy" id="698393"/>
    <lineage>
        <taxon>Bacteria</taxon>
        <taxon>environmental samples</taxon>
    </lineage>
</organism>
<dbReference type="AlphaFoldDB" id="E3T693"/>
<comment type="subcellular location">
    <subcellularLocation>
        <location evidence="8">Cytoplasm</location>
    </subcellularLocation>
</comment>
<dbReference type="EC" id="6.1.1.2" evidence="8"/>
<dbReference type="InterPro" id="IPR001412">
    <property type="entry name" value="aa-tRNA-synth_I_CS"/>
</dbReference>
<keyword evidence="2 8" id="KW-0436">Ligase</keyword>
<dbReference type="Gene3D" id="3.40.50.620">
    <property type="entry name" value="HUPs"/>
    <property type="match status" value="1"/>
</dbReference>
<dbReference type="NCBIfam" id="TIGR00233">
    <property type="entry name" value="trpS"/>
    <property type="match status" value="1"/>
</dbReference>
<evidence type="ECO:0000256" key="8">
    <source>
        <dbReference type="HAMAP-Rule" id="MF_00140"/>
    </source>
</evidence>
<evidence type="ECO:0000256" key="3">
    <source>
        <dbReference type="ARBA" id="ARBA00022741"/>
    </source>
</evidence>
<sequence length="330" mass="36325">MKARVFSGLQPSGDLHIGNYLGALKNWVKIQYDYESIFCIVDLHAVTIYQEPAQLRAKIVEIAALFLAAGLDPKHSSIMVQSAVPAHAELAWMLTCVTPFGWLGRMTQFKAKAAAQETVGDGLFQYPVLMAADILLYQAVIVPVGEDQSQHLELTRDIAQRFNSLYGETFVVPQTSLPMVGARVMGLDDPTTKMSKSASGAGHAVALLDSPDQARKAIMRATTDSLPAVDFESLGAGVENLLSIFQAFSEWTTDQMRAHFHGMRYGQLKKEVADMVISNLEPFQKRYREITADPGYIAGILRQSAQRVAPIANSTVDLVKQRMGLYTESR</sequence>
<evidence type="ECO:0000313" key="10">
    <source>
        <dbReference type="EMBL" id="ADC35837.1"/>
    </source>
</evidence>
<feature type="short sequence motif" description="'KMSKS' region" evidence="8">
    <location>
        <begin position="193"/>
        <end position="197"/>
    </location>
</feature>
<evidence type="ECO:0000256" key="9">
    <source>
        <dbReference type="RuleBase" id="RU363036"/>
    </source>
</evidence>
<keyword evidence="4 8" id="KW-0067">ATP-binding</keyword>
<dbReference type="EMBL" id="GU260701">
    <property type="protein sequence ID" value="ADC35837.1"/>
    <property type="molecule type" value="Genomic_DNA"/>
</dbReference>
<accession>E3T693</accession>
<keyword evidence="6 8" id="KW-0030">Aminoacyl-tRNA synthetase</keyword>
<dbReference type="HAMAP" id="MF_00140_B">
    <property type="entry name" value="Trp_tRNA_synth_B"/>
    <property type="match status" value="1"/>
</dbReference>
<feature type="binding site" evidence="8">
    <location>
        <begin position="10"/>
        <end position="12"/>
    </location>
    <ligand>
        <name>ATP</name>
        <dbReference type="ChEBI" id="CHEBI:30616"/>
    </ligand>
</feature>
<dbReference type="PANTHER" id="PTHR43766">
    <property type="entry name" value="TRYPTOPHAN--TRNA LIGASE, MITOCHONDRIAL"/>
    <property type="match status" value="1"/>
</dbReference>
<comment type="catalytic activity">
    <reaction evidence="7 8">
        <text>tRNA(Trp) + L-tryptophan + ATP = L-tryptophyl-tRNA(Trp) + AMP + diphosphate + H(+)</text>
        <dbReference type="Rhea" id="RHEA:24080"/>
        <dbReference type="Rhea" id="RHEA-COMP:9671"/>
        <dbReference type="Rhea" id="RHEA-COMP:9705"/>
        <dbReference type="ChEBI" id="CHEBI:15378"/>
        <dbReference type="ChEBI" id="CHEBI:30616"/>
        <dbReference type="ChEBI" id="CHEBI:33019"/>
        <dbReference type="ChEBI" id="CHEBI:57912"/>
        <dbReference type="ChEBI" id="CHEBI:78442"/>
        <dbReference type="ChEBI" id="CHEBI:78535"/>
        <dbReference type="ChEBI" id="CHEBI:456215"/>
        <dbReference type="EC" id="6.1.1.2"/>
    </reaction>
</comment>
<gene>
    <name evidence="8" type="primary">trpS</name>
</gene>
<reference evidence="10" key="2">
    <citation type="journal article" date="2010" name="Appl. Environ. Microbiol.">
        <title>Comparative analysis of acidobacterial genomic fragments from terrestrial and aquatic metagenomic libraries, with emphasis on acidobacteria subdivision 6.</title>
        <authorList>
            <person name="Kielak A.M."/>
            <person name="van Veen J.A."/>
            <person name="Kowalchuk G.A."/>
        </authorList>
    </citation>
    <scope>NUCLEOTIDE SEQUENCE</scope>
</reference>
<comment type="function">
    <text evidence="8">Catalyzes the attachment of tryptophan to tRNA(Trp).</text>
</comment>
<dbReference type="GO" id="GO:0006436">
    <property type="term" value="P:tryptophanyl-tRNA aminoacylation"/>
    <property type="evidence" value="ECO:0007669"/>
    <property type="project" value="UniProtKB-UniRule"/>
</dbReference>
<name>E3T693_9BACT</name>
<keyword evidence="3 8" id="KW-0547">Nucleotide-binding</keyword>
<protein>
    <recommendedName>
        <fullName evidence="8">Tryptophan--tRNA ligase</fullName>
        <ecNumber evidence="8">6.1.1.2</ecNumber>
    </recommendedName>
    <alternativeName>
        <fullName evidence="8">Tryptophanyl-tRNA synthetase</fullName>
        <shortName evidence="8">TrpRS</shortName>
    </alternativeName>
</protein>
<evidence type="ECO:0000256" key="1">
    <source>
        <dbReference type="ARBA" id="ARBA00005594"/>
    </source>
</evidence>
<feature type="binding site" evidence="8">
    <location>
        <begin position="18"/>
        <end position="19"/>
    </location>
    <ligand>
        <name>ATP</name>
        <dbReference type="ChEBI" id="CHEBI:30616"/>
    </ligand>
</feature>
<dbReference type="PROSITE" id="PS00178">
    <property type="entry name" value="AA_TRNA_LIGASE_I"/>
    <property type="match status" value="1"/>
</dbReference>
<feature type="binding site" evidence="8">
    <location>
        <begin position="145"/>
        <end position="147"/>
    </location>
    <ligand>
        <name>ATP</name>
        <dbReference type="ChEBI" id="CHEBI:30616"/>
    </ligand>
</feature>
<proteinExistence type="inferred from homology"/>
<evidence type="ECO:0000256" key="2">
    <source>
        <dbReference type="ARBA" id="ARBA00022598"/>
    </source>
</evidence>
<dbReference type="Pfam" id="PF00579">
    <property type="entry name" value="tRNA-synt_1b"/>
    <property type="match status" value="1"/>
</dbReference>
<dbReference type="InterPro" id="IPR014729">
    <property type="entry name" value="Rossmann-like_a/b/a_fold"/>
</dbReference>
<feature type="short sequence motif" description="'HIGH' region" evidence="8">
    <location>
        <begin position="11"/>
        <end position="19"/>
    </location>
</feature>
<evidence type="ECO:0000256" key="5">
    <source>
        <dbReference type="ARBA" id="ARBA00022917"/>
    </source>
</evidence>
<evidence type="ECO:0000256" key="4">
    <source>
        <dbReference type="ARBA" id="ARBA00022840"/>
    </source>
</evidence>
<dbReference type="InterPro" id="IPR050203">
    <property type="entry name" value="Trp-tRNA_synthetase"/>
</dbReference>
<evidence type="ECO:0000256" key="6">
    <source>
        <dbReference type="ARBA" id="ARBA00023146"/>
    </source>
</evidence>
<dbReference type="SUPFAM" id="SSF52374">
    <property type="entry name" value="Nucleotidylyl transferase"/>
    <property type="match status" value="1"/>
</dbReference>
<keyword evidence="8" id="KW-0963">Cytoplasm</keyword>
<dbReference type="GO" id="GO:0005829">
    <property type="term" value="C:cytosol"/>
    <property type="evidence" value="ECO:0007669"/>
    <property type="project" value="TreeGrafter"/>
</dbReference>
<feature type="binding site" evidence="8">
    <location>
        <begin position="193"/>
        <end position="197"/>
    </location>
    <ligand>
        <name>ATP</name>
        <dbReference type="ChEBI" id="CHEBI:30616"/>
    </ligand>
</feature>
<comment type="subunit">
    <text evidence="8">Homodimer.</text>
</comment>
<dbReference type="PANTHER" id="PTHR43766:SF1">
    <property type="entry name" value="TRYPTOPHAN--TRNA LIGASE, MITOCHONDRIAL"/>
    <property type="match status" value="1"/>
</dbReference>
<dbReference type="CDD" id="cd00806">
    <property type="entry name" value="TrpRS_core"/>
    <property type="match status" value="1"/>
</dbReference>
<evidence type="ECO:0000256" key="7">
    <source>
        <dbReference type="ARBA" id="ARBA00049929"/>
    </source>
</evidence>
<feature type="binding site" evidence="8">
    <location>
        <position position="184"/>
    </location>
    <ligand>
        <name>ATP</name>
        <dbReference type="ChEBI" id="CHEBI:30616"/>
    </ligand>
</feature>
<reference evidence="10" key="1">
    <citation type="submission" date="2009-12" db="EMBL/GenBank/DDBJ databases">
        <authorList>
            <person name="Kielak A."/>
            <person name="van Veen J.A."/>
            <person name="Kowalchuk G.A."/>
        </authorList>
    </citation>
    <scope>NUCLEOTIDE SEQUENCE</scope>
</reference>
<keyword evidence="5 8" id="KW-0648">Protein biosynthesis</keyword>
<dbReference type="GO" id="GO:0004830">
    <property type="term" value="F:tryptophan-tRNA ligase activity"/>
    <property type="evidence" value="ECO:0007669"/>
    <property type="project" value="UniProtKB-UniRule"/>
</dbReference>
<dbReference type="Gene3D" id="1.10.240.10">
    <property type="entry name" value="Tyrosyl-Transfer RNA Synthetase"/>
    <property type="match status" value="1"/>
</dbReference>
<dbReference type="InterPro" id="IPR024109">
    <property type="entry name" value="Trp-tRNA-ligase_bac-type"/>
</dbReference>